<dbReference type="SMART" id="SM01209">
    <property type="entry name" value="GARS_A"/>
    <property type="match status" value="1"/>
</dbReference>
<gene>
    <name evidence="6" type="ORF">ACFPZ4_02870</name>
</gene>
<evidence type="ECO:0000256" key="3">
    <source>
        <dbReference type="ARBA" id="ARBA00022840"/>
    </source>
</evidence>
<dbReference type="InterPro" id="IPR052032">
    <property type="entry name" value="ATP-dep_AA_Ligase"/>
</dbReference>
<dbReference type="PROSITE" id="PS50975">
    <property type="entry name" value="ATP_GRASP"/>
    <property type="match status" value="1"/>
</dbReference>
<evidence type="ECO:0000256" key="1">
    <source>
        <dbReference type="ARBA" id="ARBA00022598"/>
    </source>
</evidence>
<dbReference type="RefSeq" id="WP_353900228.1">
    <property type="nucleotide sequence ID" value="NZ_CP158970.1"/>
</dbReference>
<evidence type="ECO:0000259" key="5">
    <source>
        <dbReference type="PROSITE" id="PS50975"/>
    </source>
</evidence>
<keyword evidence="1" id="KW-0436">Ligase</keyword>
<evidence type="ECO:0000256" key="4">
    <source>
        <dbReference type="PROSITE-ProRule" id="PRU00409"/>
    </source>
</evidence>
<evidence type="ECO:0000313" key="7">
    <source>
        <dbReference type="Proteomes" id="UP001596207"/>
    </source>
</evidence>
<keyword evidence="7" id="KW-1185">Reference proteome</keyword>
<dbReference type="Gene3D" id="3.30.470.20">
    <property type="entry name" value="ATP-grasp fold, B domain"/>
    <property type="match status" value="1"/>
</dbReference>
<dbReference type="Proteomes" id="UP001596207">
    <property type="component" value="Unassembled WGS sequence"/>
</dbReference>
<reference evidence="7" key="1">
    <citation type="journal article" date="2019" name="Int. J. Syst. Evol. Microbiol.">
        <title>The Global Catalogue of Microorganisms (GCM) 10K type strain sequencing project: providing services to taxonomists for standard genome sequencing and annotation.</title>
        <authorList>
            <consortium name="The Broad Institute Genomics Platform"/>
            <consortium name="The Broad Institute Genome Sequencing Center for Infectious Disease"/>
            <person name="Wu L."/>
            <person name="Ma J."/>
        </authorList>
    </citation>
    <scope>NUCLEOTIDE SEQUENCE [LARGE SCALE GENOMIC DNA]</scope>
    <source>
        <strain evidence="7">CGMCC 4.7173</strain>
    </source>
</reference>
<dbReference type="PANTHER" id="PTHR43585:SF2">
    <property type="entry name" value="ATP-GRASP ENZYME FSQD"/>
    <property type="match status" value="1"/>
</dbReference>
<evidence type="ECO:0000256" key="2">
    <source>
        <dbReference type="ARBA" id="ARBA00022741"/>
    </source>
</evidence>
<name>A0ABW1HI22_9ACTN</name>
<keyword evidence="3 4" id="KW-0067">ATP-binding</keyword>
<comment type="caution">
    <text evidence="6">The sequence shown here is derived from an EMBL/GenBank/DDBJ whole genome shotgun (WGS) entry which is preliminary data.</text>
</comment>
<feature type="domain" description="ATP-grasp" evidence="5">
    <location>
        <begin position="120"/>
        <end position="322"/>
    </location>
</feature>
<evidence type="ECO:0000313" key="6">
    <source>
        <dbReference type="EMBL" id="MFC5940419.1"/>
    </source>
</evidence>
<dbReference type="Pfam" id="PF18130">
    <property type="entry name" value="ATPgrasp_N"/>
    <property type="match status" value="1"/>
</dbReference>
<accession>A0ABW1HI22</accession>
<dbReference type="Gene3D" id="3.40.50.20">
    <property type="match status" value="1"/>
</dbReference>
<dbReference type="Pfam" id="PF13535">
    <property type="entry name" value="ATP-grasp_4"/>
    <property type="match status" value="1"/>
</dbReference>
<dbReference type="EMBL" id="JBHSQQ010000007">
    <property type="protein sequence ID" value="MFC5940419.1"/>
    <property type="molecule type" value="Genomic_DNA"/>
</dbReference>
<organism evidence="6 7">
    <name type="scientific">Micromonospora harpali</name>
    <dbReference type="NCBI Taxonomy" id="1490225"/>
    <lineage>
        <taxon>Bacteria</taxon>
        <taxon>Bacillati</taxon>
        <taxon>Actinomycetota</taxon>
        <taxon>Actinomycetes</taxon>
        <taxon>Micromonosporales</taxon>
        <taxon>Micromonosporaceae</taxon>
        <taxon>Micromonospora</taxon>
    </lineage>
</organism>
<dbReference type="InterPro" id="IPR041472">
    <property type="entry name" value="BL00235/CARNS1_N"/>
</dbReference>
<dbReference type="InterPro" id="IPR011761">
    <property type="entry name" value="ATP-grasp"/>
</dbReference>
<dbReference type="SUPFAM" id="SSF56059">
    <property type="entry name" value="Glutathione synthetase ATP-binding domain-like"/>
    <property type="match status" value="1"/>
</dbReference>
<proteinExistence type="predicted"/>
<keyword evidence="2 4" id="KW-0547">Nucleotide-binding</keyword>
<protein>
    <submittedName>
        <fullName evidence="6">ATP-grasp domain-containing protein</fullName>
    </submittedName>
</protein>
<sequence length="420" mass="45508">MAHILFVDSNVPGIDAMRRALSAGHRVTLITSTDYRMYPDNAETAAVLAAVHRSRRIEMASDVAALTATVRAVLAEEPVDAVITQNEFCVEATALMARELGLPFTDTDAVVTARHKGRTRERLAAAGLASARYAVSSTVSEAVEAAEAIGLPVIVKPPSGADSILAFRADTPAEVADAARRVLDEVERLPRLMHDQFTRGVLVEQYLIGDLVSAELGAGNGRFHRFMLSGRPRAIINECVEMGAFMPADVTPATADRCFAYAEEVCRALGLDLGIFHIELMVTADGPVLVEANPRLMGGVMPSLYQHVTGVNIHDSLLRIHLGQPVEEPLPVATSCVTTRKLMPLRAGRLADEIPLEWLDQYDDRVIAFDPYRLTPGAQVAELEILARYQVRGADLAEASREADNLLGLFEKSVGVPLIR</sequence>
<dbReference type="PANTHER" id="PTHR43585">
    <property type="entry name" value="FUMIPYRROLE BIOSYNTHESIS PROTEIN C"/>
    <property type="match status" value="1"/>
</dbReference>